<gene>
    <name evidence="2" type="ORF">UCRPC4_g04073</name>
</gene>
<dbReference type="Proteomes" id="UP000053317">
    <property type="component" value="Unassembled WGS sequence"/>
</dbReference>
<feature type="compositionally biased region" description="Low complexity" evidence="1">
    <location>
        <begin position="357"/>
        <end position="386"/>
    </location>
</feature>
<feature type="compositionally biased region" description="Polar residues" evidence="1">
    <location>
        <begin position="309"/>
        <end position="319"/>
    </location>
</feature>
<protein>
    <submittedName>
        <fullName evidence="2">Uncharacterized protein</fullName>
    </submittedName>
</protein>
<evidence type="ECO:0000313" key="3">
    <source>
        <dbReference type="Proteomes" id="UP000053317"/>
    </source>
</evidence>
<feature type="compositionally biased region" description="Basic and acidic residues" evidence="1">
    <location>
        <begin position="97"/>
        <end position="115"/>
    </location>
</feature>
<reference evidence="2 3" key="1">
    <citation type="submission" date="2015-05" db="EMBL/GenBank/DDBJ databases">
        <title>Distinctive expansion of gene families associated with plant cell wall degradation and secondary metabolism in the genomes of grapevine trunk pathogens.</title>
        <authorList>
            <person name="Lawrence D.P."/>
            <person name="Travadon R."/>
            <person name="Rolshausen P.E."/>
            <person name="Baumgartner K."/>
        </authorList>
    </citation>
    <scope>NUCLEOTIDE SEQUENCE [LARGE SCALE GENOMIC DNA]</scope>
    <source>
        <strain evidence="2">UCRPC4</strain>
    </source>
</reference>
<feature type="region of interest" description="Disordered" evidence="1">
    <location>
        <begin position="182"/>
        <end position="252"/>
    </location>
</feature>
<feature type="compositionally biased region" description="Polar residues" evidence="1">
    <location>
        <begin position="1"/>
        <end position="11"/>
    </location>
</feature>
<dbReference type="AlphaFoldDB" id="A0A0G2EEV7"/>
<feature type="compositionally biased region" description="Basic and acidic residues" evidence="1">
    <location>
        <begin position="182"/>
        <end position="192"/>
    </location>
</feature>
<dbReference type="OrthoDB" id="5418627at2759"/>
<feature type="compositionally biased region" description="Low complexity" evidence="1">
    <location>
        <begin position="222"/>
        <end position="238"/>
    </location>
</feature>
<feature type="compositionally biased region" description="Basic and acidic residues" evidence="1">
    <location>
        <begin position="42"/>
        <end position="55"/>
    </location>
</feature>
<organism evidence="2 3">
    <name type="scientific">Phaeomoniella chlamydospora</name>
    <name type="common">Phaeoacremonium chlamydosporum</name>
    <dbReference type="NCBI Taxonomy" id="158046"/>
    <lineage>
        <taxon>Eukaryota</taxon>
        <taxon>Fungi</taxon>
        <taxon>Dikarya</taxon>
        <taxon>Ascomycota</taxon>
        <taxon>Pezizomycotina</taxon>
        <taxon>Eurotiomycetes</taxon>
        <taxon>Chaetothyriomycetidae</taxon>
        <taxon>Phaeomoniellales</taxon>
        <taxon>Phaeomoniellaceae</taxon>
        <taxon>Phaeomoniella</taxon>
    </lineage>
</organism>
<accession>A0A0G2EEV7</accession>
<keyword evidence="3" id="KW-1185">Reference proteome</keyword>
<reference evidence="2 3" key="2">
    <citation type="submission" date="2015-05" db="EMBL/GenBank/DDBJ databases">
        <authorList>
            <person name="Morales-Cruz A."/>
            <person name="Amrine K.C."/>
            <person name="Cantu D."/>
        </authorList>
    </citation>
    <scope>NUCLEOTIDE SEQUENCE [LARGE SCALE GENOMIC DNA]</scope>
    <source>
        <strain evidence="2">UCRPC4</strain>
    </source>
</reference>
<evidence type="ECO:0000313" key="2">
    <source>
        <dbReference type="EMBL" id="KKY20801.1"/>
    </source>
</evidence>
<feature type="compositionally biased region" description="Basic and acidic residues" evidence="1">
    <location>
        <begin position="283"/>
        <end position="296"/>
    </location>
</feature>
<dbReference type="EMBL" id="LCWF01000093">
    <property type="protein sequence ID" value="KKY20801.1"/>
    <property type="molecule type" value="Genomic_DNA"/>
</dbReference>
<comment type="caution">
    <text evidence="2">The sequence shown here is derived from an EMBL/GenBank/DDBJ whole genome shotgun (WGS) entry which is preliminary data.</text>
</comment>
<feature type="compositionally biased region" description="Acidic residues" evidence="1">
    <location>
        <begin position="329"/>
        <end position="352"/>
    </location>
</feature>
<feature type="compositionally biased region" description="Polar residues" evidence="1">
    <location>
        <begin position="212"/>
        <end position="221"/>
    </location>
</feature>
<sequence length="461" mass="50472">MELSPSSQPIGDNSADLDGPAILEALDRKRKQLDEEISQFKAQKEKEFKEFESELRRRRKAGVGPSGQKRPDPTAHGTSSVSGAHAPAGNGLMKNDTGSEKISDTELGECLDKRIINNPLSLNPPSPSLLPLSSSTAKSQPRKSPTAPVGSLTPPAYERENDFHGLFIPAYLPLLDSRHESAPKEMPFEKSNKLTNETSNSKPPPIPKPTKRNSLNLDSKGTPSPSIRPSSLPSALRRTSSDGRTHKTTKHVTFRLADYTVVEPASSYEESPTPEIPSTQSDIAKELTIDYERSPSPREPSAQRHSLPLSKSSRPSQQPFMIPAPMTLIDEDDDQPTIEEDEDPVFAFDEEIDIRGRSSTSNANNGTNSNINGTRRSPTTNTSSSSIKPPHSNYYQEFLPEETNIPDLDLDLDLDDTNKSGRSRRESTEDLKSGSPAAGSLPISIQRPMPRGLEGGMYSLR</sequence>
<feature type="region of interest" description="Disordered" evidence="1">
    <location>
        <begin position="40"/>
        <end position="158"/>
    </location>
</feature>
<feature type="region of interest" description="Disordered" evidence="1">
    <location>
        <begin position="264"/>
        <end position="461"/>
    </location>
</feature>
<name>A0A0G2EEV7_PHACM</name>
<feature type="region of interest" description="Disordered" evidence="1">
    <location>
        <begin position="1"/>
        <end position="23"/>
    </location>
</feature>
<feature type="compositionally biased region" description="Basic and acidic residues" evidence="1">
    <location>
        <begin position="416"/>
        <end position="432"/>
    </location>
</feature>
<proteinExistence type="predicted"/>
<evidence type="ECO:0000256" key="1">
    <source>
        <dbReference type="SAM" id="MobiDB-lite"/>
    </source>
</evidence>